<reference evidence="3" key="1">
    <citation type="submission" date="2015-01" db="EMBL/GenBank/DDBJ databases">
        <authorList>
            <person name="Durling Mikael"/>
        </authorList>
    </citation>
    <scope>NUCLEOTIDE SEQUENCE</scope>
</reference>
<dbReference type="AlphaFoldDB" id="A0A0B7KRV6"/>
<organism evidence="3">
    <name type="scientific">Bionectria ochroleuca</name>
    <name type="common">Gliocladium roseum</name>
    <dbReference type="NCBI Taxonomy" id="29856"/>
    <lineage>
        <taxon>Eukaryota</taxon>
        <taxon>Fungi</taxon>
        <taxon>Dikarya</taxon>
        <taxon>Ascomycota</taxon>
        <taxon>Pezizomycotina</taxon>
        <taxon>Sordariomycetes</taxon>
        <taxon>Hypocreomycetidae</taxon>
        <taxon>Hypocreales</taxon>
        <taxon>Bionectriaceae</taxon>
        <taxon>Clonostachys</taxon>
    </lineage>
</organism>
<name>A0A0B7KRV6_BIOOC</name>
<feature type="domain" description="DUF7492" evidence="2">
    <location>
        <begin position="18"/>
        <end position="257"/>
    </location>
</feature>
<dbReference type="InterPro" id="IPR055915">
    <property type="entry name" value="DUF7492"/>
</dbReference>
<keyword evidence="1" id="KW-0812">Transmembrane</keyword>
<sequence length="269" mass="29952">MPTHALYGLLCIASLALVHYWVERLMRINLEGTFPGDRGYIRGAVSRYSPSFTDSQMLHLLDSGLMCKETQRTRNYSADFPPLVASPGSFIALQYQENGHVTLPWLSPHKPTPGQVFVCGTSEPYVGDLFRSIHRVWDREGGGGDARGRLLAQWAFDDGQCYQRNEGTESLFRQNTYAKVPSPPQDGDLWCQIDIRLPAGLHEQYTLYWVWEWPAAPTSEYPAGQPEIYTSCMDVLIGDGGLETGNVDYTGGQDLNFAGIPKQLGTLGL</sequence>
<evidence type="ECO:0000259" key="2">
    <source>
        <dbReference type="Pfam" id="PF24320"/>
    </source>
</evidence>
<feature type="transmembrane region" description="Helical" evidence="1">
    <location>
        <begin position="6"/>
        <end position="22"/>
    </location>
</feature>
<gene>
    <name evidence="3" type="ORF">BN869_000013768_1</name>
</gene>
<keyword evidence="1" id="KW-0472">Membrane</keyword>
<evidence type="ECO:0000256" key="1">
    <source>
        <dbReference type="SAM" id="Phobius"/>
    </source>
</evidence>
<evidence type="ECO:0000313" key="3">
    <source>
        <dbReference type="EMBL" id="CEO57710.1"/>
    </source>
</evidence>
<proteinExistence type="predicted"/>
<dbReference type="Pfam" id="PF24320">
    <property type="entry name" value="DUF7492"/>
    <property type="match status" value="1"/>
</dbReference>
<protein>
    <recommendedName>
        <fullName evidence="2">DUF7492 domain-containing protein</fullName>
    </recommendedName>
</protein>
<dbReference type="EMBL" id="CDPU01000131">
    <property type="protein sequence ID" value="CEO57710.1"/>
    <property type="molecule type" value="Genomic_DNA"/>
</dbReference>
<keyword evidence="1" id="KW-1133">Transmembrane helix</keyword>
<accession>A0A0B7KRV6</accession>